<dbReference type="Gene3D" id="2.60.40.10">
    <property type="entry name" value="Immunoglobulins"/>
    <property type="match status" value="1"/>
</dbReference>
<protein>
    <recommendedName>
        <fullName evidence="11">Sushi domain-containing protein</fullName>
    </recommendedName>
</protein>
<dbReference type="InterPro" id="IPR051503">
    <property type="entry name" value="ComplSys_Reg/VirEntry_Med"/>
</dbReference>
<proteinExistence type="predicted"/>
<feature type="disulfide bond" evidence="9">
    <location>
        <begin position="25"/>
        <end position="68"/>
    </location>
</feature>
<evidence type="ECO:0000256" key="4">
    <source>
        <dbReference type="ARBA" id="ARBA00022659"/>
    </source>
</evidence>
<accession>A0A8C5CFN1</accession>
<sequence length="265" mass="29470">MRKLMLAFALTSCVPFLFCFSVARCYLPTTVENADIIGDKREVYNHGAAVTYACHTNYRMEGERTITCQSGQWSPGTPTCIMIPPCNLPTTVENADITENQQVVYNHGAAVTYACHKNYRMEGEGTIRCQNGQWSPNTPTCIGVKTFCDATQPHITTQCFGSLGGTVEVQLPSHSPHEHSYTLKKEYSVICCNSRTTVNIRYSFNDSTGIFTIKDIDWSDNGTYSMEIRNAAGMIVAYTTCYLTIQGEQLYLISVALVIGNHGYR</sequence>
<reference evidence="12" key="1">
    <citation type="submission" date="2025-08" db="UniProtKB">
        <authorList>
            <consortium name="Ensembl"/>
        </authorList>
    </citation>
    <scope>IDENTIFICATION</scope>
</reference>
<evidence type="ECO:0000256" key="2">
    <source>
        <dbReference type="ARBA" id="ARBA00004613"/>
    </source>
</evidence>
<evidence type="ECO:0000256" key="7">
    <source>
        <dbReference type="ARBA" id="ARBA00023157"/>
    </source>
</evidence>
<evidence type="ECO:0000256" key="3">
    <source>
        <dbReference type="ARBA" id="ARBA00022525"/>
    </source>
</evidence>
<name>A0A8C5CFN1_GADMO</name>
<dbReference type="GeneTree" id="ENSGT00940000154967"/>
<keyword evidence="7 9" id="KW-1015">Disulfide bond</keyword>
<dbReference type="InterPro" id="IPR035976">
    <property type="entry name" value="Sushi/SCR/CCP_sf"/>
</dbReference>
<dbReference type="PANTHER" id="PTHR45785:SF2">
    <property type="entry name" value="COMPLEMENT FACTOR H-RELATED"/>
    <property type="match status" value="1"/>
</dbReference>
<dbReference type="SUPFAM" id="SSF48726">
    <property type="entry name" value="Immunoglobulin"/>
    <property type="match status" value="1"/>
</dbReference>
<feature type="disulfide bond" evidence="9">
    <location>
        <begin position="86"/>
        <end position="129"/>
    </location>
</feature>
<dbReference type="Pfam" id="PF00084">
    <property type="entry name" value="Sushi"/>
    <property type="match status" value="2"/>
</dbReference>
<organism evidence="12 13">
    <name type="scientific">Gadus morhua</name>
    <name type="common">Atlantic cod</name>
    <dbReference type="NCBI Taxonomy" id="8049"/>
    <lineage>
        <taxon>Eukaryota</taxon>
        <taxon>Metazoa</taxon>
        <taxon>Chordata</taxon>
        <taxon>Craniata</taxon>
        <taxon>Vertebrata</taxon>
        <taxon>Euteleostomi</taxon>
        <taxon>Actinopterygii</taxon>
        <taxon>Neopterygii</taxon>
        <taxon>Teleostei</taxon>
        <taxon>Neoteleostei</taxon>
        <taxon>Acanthomorphata</taxon>
        <taxon>Zeiogadaria</taxon>
        <taxon>Gadariae</taxon>
        <taxon>Gadiformes</taxon>
        <taxon>Gadoidei</taxon>
        <taxon>Gadidae</taxon>
        <taxon>Gadus</taxon>
    </lineage>
</organism>
<evidence type="ECO:0000256" key="1">
    <source>
        <dbReference type="ARBA" id="ARBA00004328"/>
    </source>
</evidence>
<dbReference type="SUPFAM" id="SSF57535">
    <property type="entry name" value="Complement control module/SCR domain"/>
    <property type="match status" value="2"/>
</dbReference>
<evidence type="ECO:0000256" key="8">
    <source>
        <dbReference type="ARBA" id="ARBA00023180"/>
    </source>
</evidence>
<dbReference type="AlphaFoldDB" id="A0A8C5CFN1"/>
<evidence type="ECO:0000313" key="13">
    <source>
        <dbReference type="Proteomes" id="UP000694546"/>
    </source>
</evidence>
<keyword evidence="13" id="KW-1185">Reference proteome</keyword>
<dbReference type="Ensembl" id="ENSGMOT00000049988.1">
    <property type="protein sequence ID" value="ENSGMOP00000059993.1"/>
    <property type="gene ID" value="ENSGMOG00000033444.1"/>
</dbReference>
<keyword evidence="4 9" id="KW-0768">Sushi</keyword>
<dbReference type="InterPro" id="IPR000436">
    <property type="entry name" value="Sushi_SCR_CCP_dom"/>
</dbReference>
<dbReference type="PROSITE" id="PS50923">
    <property type="entry name" value="SUSHI"/>
    <property type="match status" value="2"/>
</dbReference>
<dbReference type="PANTHER" id="PTHR45785">
    <property type="entry name" value="COMPLEMENT FACTOR H-RELATED"/>
    <property type="match status" value="1"/>
</dbReference>
<reference evidence="12" key="2">
    <citation type="submission" date="2025-09" db="UniProtKB">
        <authorList>
            <consortium name="Ensembl"/>
        </authorList>
    </citation>
    <scope>IDENTIFICATION</scope>
</reference>
<feature type="domain" description="Sushi" evidence="11">
    <location>
        <begin position="84"/>
        <end position="143"/>
    </location>
</feature>
<evidence type="ECO:0000256" key="6">
    <source>
        <dbReference type="ARBA" id="ARBA00022737"/>
    </source>
</evidence>
<evidence type="ECO:0000259" key="11">
    <source>
        <dbReference type="PROSITE" id="PS50923"/>
    </source>
</evidence>
<dbReference type="Proteomes" id="UP000694546">
    <property type="component" value="Chromosome 10"/>
</dbReference>
<dbReference type="SMART" id="SM00032">
    <property type="entry name" value="CCP"/>
    <property type="match status" value="2"/>
</dbReference>
<keyword evidence="6" id="KW-0677">Repeat</keyword>
<keyword evidence="8" id="KW-0325">Glycoprotein</keyword>
<keyword evidence="5 10" id="KW-0732">Signal</keyword>
<comment type="subcellular location">
    <subcellularLocation>
        <location evidence="2">Secreted</location>
    </subcellularLocation>
    <subcellularLocation>
        <location evidence="1">Virion</location>
    </subcellularLocation>
</comment>
<feature type="signal peptide" evidence="10">
    <location>
        <begin position="1"/>
        <end position="19"/>
    </location>
</feature>
<dbReference type="FunFam" id="2.10.70.10:FF:000003">
    <property type="entry name" value="Versican core protein"/>
    <property type="match status" value="1"/>
</dbReference>
<evidence type="ECO:0000256" key="10">
    <source>
        <dbReference type="SAM" id="SignalP"/>
    </source>
</evidence>
<evidence type="ECO:0000256" key="5">
    <source>
        <dbReference type="ARBA" id="ARBA00022729"/>
    </source>
</evidence>
<dbReference type="GO" id="GO:0005576">
    <property type="term" value="C:extracellular region"/>
    <property type="evidence" value="ECO:0007669"/>
    <property type="project" value="UniProtKB-SubCell"/>
</dbReference>
<dbReference type="InterPro" id="IPR036179">
    <property type="entry name" value="Ig-like_dom_sf"/>
</dbReference>
<dbReference type="CDD" id="cd00033">
    <property type="entry name" value="CCP"/>
    <property type="match status" value="2"/>
</dbReference>
<keyword evidence="3" id="KW-0964">Secreted</keyword>
<evidence type="ECO:0000313" key="12">
    <source>
        <dbReference type="Ensembl" id="ENSGMOP00000059993.1"/>
    </source>
</evidence>
<dbReference type="InterPro" id="IPR013783">
    <property type="entry name" value="Ig-like_fold"/>
</dbReference>
<feature type="chain" id="PRO_5034511384" description="Sushi domain-containing protein" evidence="10">
    <location>
        <begin position="20"/>
        <end position="265"/>
    </location>
</feature>
<comment type="caution">
    <text evidence="9">Lacks conserved residue(s) required for the propagation of feature annotation.</text>
</comment>
<feature type="domain" description="Sushi" evidence="11">
    <location>
        <begin position="23"/>
        <end position="82"/>
    </location>
</feature>
<dbReference type="Gene3D" id="2.10.70.10">
    <property type="entry name" value="Complement Module, domain 1"/>
    <property type="match status" value="2"/>
</dbReference>
<evidence type="ECO:0000256" key="9">
    <source>
        <dbReference type="PROSITE-ProRule" id="PRU00302"/>
    </source>
</evidence>